<dbReference type="AlphaFoldDB" id="A0AAW6B436"/>
<feature type="transmembrane region" description="Helical" evidence="1">
    <location>
        <begin position="125"/>
        <end position="158"/>
    </location>
</feature>
<dbReference type="PANTHER" id="PTHR30282:SF0">
    <property type="entry name" value="P-AMINOBENZOYL-GLUTAMATE TRANSPORT PROTEIN"/>
    <property type="match status" value="1"/>
</dbReference>
<dbReference type="InterPro" id="IPR004697">
    <property type="entry name" value="AbgT"/>
</dbReference>
<feature type="transmembrane region" description="Helical" evidence="1">
    <location>
        <begin position="386"/>
        <end position="406"/>
    </location>
</feature>
<feature type="transmembrane region" description="Helical" evidence="1">
    <location>
        <begin position="266"/>
        <end position="288"/>
    </location>
</feature>
<evidence type="ECO:0000313" key="2">
    <source>
        <dbReference type="EMBL" id="MCK0088940.1"/>
    </source>
</evidence>
<dbReference type="Proteomes" id="UP001300871">
    <property type="component" value="Unassembled WGS sequence"/>
</dbReference>
<keyword evidence="1" id="KW-0472">Membrane</keyword>
<accession>A0AAW6B436</accession>
<dbReference type="PANTHER" id="PTHR30282">
    <property type="entry name" value="P-AMINOBENZOYL GLUTAMATE TRANSPORTER"/>
    <property type="match status" value="1"/>
</dbReference>
<feature type="transmembrane region" description="Helical" evidence="1">
    <location>
        <begin position="31"/>
        <end position="51"/>
    </location>
</feature>
<evidence type="ECO:0000256" key="1">
    <source>
        <dbReference type="SAM" id="Phobius"/>
    </source>
</evidence>
<name>A0AAW6B436_CLOSY</name>
<dbReference type="GO" id="GO:1902604">
    <property type="term" value="P:p-aminobenzoyl-glutamate transmembrane transport"/>
    <property type="evidence" value="ECO:0007669"/>
    <property type="project" value="InterPro"/>
</dbReference>
<dbReference type="EMBL" id="JAINVB010000002">
    <property type="protein sequence ID" value="MCK0088940.1"/>
    <property type="molecule type" value="Genomic_DNA"/>
</dbReference>
<feature type="transmembrane region" description="Helical" evidence="1">
    <location>
        <begin position="89"/>
        <end position="113"/>
    </location>
</feature>
<keyword evidence="1" id="KW-0812">Transmembrane</keyword>
<comment type="caution">
    <text evidence="3">The sequence shown here is derived from an EMBL/GenBank/DDBJ whole genome shotgun (WGS) entry which is preliminary data.</text>
</comment>
<feature type="transmembrane region" description="Helical" evidence="1">
    <location>
        <begin position="213"/>
        <end position="234"/>
    </location>
</feature>
<reference evidence="3" key="2">
    <citation type="submission" date="2023-01" db="EMBL/GenBank/DDBJ databases">
        <title>Human gut microbiome strain richness.</title>
        <authorList>
            <person name="Chen-Liaw A."/>
        </authorList>
    </citation>
    <scope>NUCLEOTIDE SEQUENCE</scope>
    <source>
        <strain evidence="3">B1_m1001713B170214d0_201011</strain>
    </source>
</reference>
<dbReference type="EMBL" id="JAQLGM010000091">
    <property type="protein sequence ID" value="MDB2002774.1"/>
    <property type="molecule type" value="Genomic_DNA"/>
</dbReference>
<feature type="transmembrane region" description="Helical" evidence="1">
    <location>
        <begin position="483"/>
        <end position="503"/>
    </location>
</feature>
<organism evidence="3 4">
    <name type="scientific">Clostridium symbiosum</name>
    <name type="common">Bacteroides symbiosus</name>
    <dbReference type="NCBI Taxonomy" id="1512"/>
    <lineage>
        <taxon>Bacteria</taxon>
        <taxon>Bacillati</taxon>
        <taxon>Bacillota</taxon>
        <taxon>Clostridia</taxon>
        <taxon>Lachnospirales</taxon>
        <taxon>Lachnospiraceae</taxon>
        <taxon>Otoolea</taxon>
    </lineage>
</organism>
<feature type="transmembrane region" description="Helical" evidence="1">
    <location>
        <begin position="165"/>
        <end position="185"/>
    </location>
</feature>
<feature type="transmembrane region" description="Helical" evidence="1">
    <location>
        <begin position="308"/>
        <end position="326"/>
    </location>
</feature>
<feature type="transmembrane region" description="Helical" evidence="1">
    <location>
        <begin position="347"/>
        <end position="366"/>
    </location>
</feature>
<feature type="transmembrane region" description="Helical" evidence="1">
    <location>
        <begin position="413"/>
        <end position="432"/>
    </location>
</feature>
<evidence type="ECO:0000313" key="3">
    <source>
        <dbReference type="EMBL" id="MDB2002774.1"/>
    </source>
</evidence>
<sequence length="512" mass="54386">MNQQKEKNSIFNRFLAGIEYMGNKIPDPMMLFVWLSIITVAASFVLSKIGFSGVNPATGEVVSVYNLLSAEGLVRMITTAVSNFTGLSALGMVLVCMLGVGVCDRAGLFSVALRNVVENSKGSNLKIICIFVFMCVMADAAGGTGFVVMPPLGAIIFLAMGRNPLAGMLCAYGAVSGAFASNLLVTSMDVVNLSFTETAAKLVDPDMALSPAINYYFSAFSVFTLTAMAVFVTVKVVEPRLGQYTGTGAGEEVSAVTGTEKKALKWAVIAVAVYLAVILAGVVPGNGILRDPETGSPIASAAPLMKGLPFLIALLFFIPGVVYGKVSGAFKGSKDVARALGQAMADMGPYIALIFVSAQFLKYFEWSNMGIILAIKGADFLEASGLPIPVVLVLFIIMCALINMLIGGASTKWAILSPIFVPMFMFLGYHPALAQMAYRIGDSITNPICPTFAYFGMLLALSQKYDKNAGFGTLMANMLPYTIAFFCFMTIQLLIWFILGIPFGPGAPLRLS</sequence>
<evidence type="ECO:0000313" key="4">
    <source>
        <dbReference type="Proteomes" id="UP001300871"/>
    </source>
</evidence>
<dbReference type="Proteomes" id="UP001203136">
    <property type="component" value="Unassembled WGS sequence"/>
</dbReference>
<keyword evidence="1" id="KW-1133">Transmembrane helix</keyword>
<reference evidence="2" key="1">
    <citation type="journal article" date="2022" name="Cell Host Microbe">
        <title>Colonization of the live biotherapeutic product VE303 and modulation of the microbiota and metabolites in healthy volunteers.</title>
        <authorList>
            <person name="Dsouza M."/>
            <person name="Menon R."/>
            <person name="Crossette E."/>
            <person name="Bhattarai S.K."/>
            <person name="Schneider J."/>
            <person name="Kim Y.G."/>
            <person name="Reddy S."/>
            <person name="Caballero S."/>
            <person name="Felix C."/>
            <person name="Cornacchione L."/>
            <person name="Hendrickson J."/>
            <person name="Watson A.R."/>
            <person name="Minot S.S."/>
            <person name="Greenfield N."/>
            <person name="Schopf L."/>
            <person name="Szabady R."/>
            <person name="Patarroyo J."/>
            <person name="Smith W."/>
            <person name="Harrison P."/>
            <person name="Kuijper E.J."/>
            <person name="Kelly C.P."/>
            <person name="Olle B."/>
            <person name="Bobilev D."/>
            <person name="Silber J.L."/>
            <person name="Bucci V."/>
            <person name="Roberts B."/>
            <person name="Faith J."/>
            <person name="Norman J.M."/>
        </authorList>
    </citation>
    <scope>NUCLEOTIDE SEQUENCE</scope>
    <source>
        <strain evidence="2">VE303-04</strain>
    </source>
</reference>
<gene>
    <name evidence="2" type="ORF">K5I21_24355</name>
    <name evidence="3" type="ORF">PM006_21450</name>
</gene>
<feature type="transmembrane region" description="Helical" evidence="1">
    <location>
        <begin position="444"/>
        <end position="462"/>
    </location>
</feature>
<proteinExistence type="predicted"/>
<dbReference type="RefSeq" id="WP_003498111.1">
    <property type="nucleotide sequence ID" value="NZ_BAABZD010000012.1"/>
</dbReference>
<dbReference type="GeneID" id="57968221"/>
<protein>
    <submittedName>
        <fullName evidence="3">AbgT family transporter</fullName>
    </submittedName>
</protein>
<dbReference type="Pfam" id="PF03806">
    <property type="entry name" value="ABG_transport"/>
    <property type="match status" value="1"/>
</dbReference>
<dbReference type="GO" id="GO:0015558">
    <property type="term" value="F:secondary active p-aminobenzoyl-glutamate transmembrane transporter activity"/>
    <property type="evidence" value="ECO:0007669"/>
    <property type="project" value="InterPro"/>
</dbReference>